<dbReference type="PIRSF" id="PIRSF006615">
    <property type="entry name" value="Zn_crbxpep_Taq"/>
    <property type="match status" value="1"/>
</dbReference>
<dbReference type="InterPro" id="IPR001333">
    <property type="entry name" value="Peptidase_M32_Taq"/>
</dbReference>
<comment type="similarity">
    <text evidence="1">Belongs to the peptidase M32 family.</text>
</comment>
<evidence type="ECO:0000313" key="4">
    <source>
        <dbReference type="EMBL" id="TRX99612.1"/>
    </source>
</evidence>
<dbReference type="EMBL" id="VKID01000001">
    <property type="protein sequence ID" value="TRX99612.1"/>
    <property type="molecule type" value="Genomic_DNA"/>
</dbReference>
<evidence type="ECO:0000256" key="1">
    <source>
        <dbReference type="PIRNR" id="PIRNR006615"/>
    </source>
</evidence>
<comment type="catalytic activity">
    <reaction evidence="1">
        <text>Release of a C-terminal amino acid with broad specificity, except for -Pro.</text>
        <dbReference type="EC" id="3.4.17.19"/>
    </reaction>
</comment>
<feature type="binding site" evidence="2">
    <location>
        <position position="268"/>
    </location>
    <ligand>
        <name>Zn(2+)</name>
        <dbReference type="ChEBI" id="CHEBI:29105"/>
        <note>catalytic</note>
    </ligand>
</feature>
<gene>
    <name evidence="4" type="ORF">FNV44_00805</name>
</gene>
<comment type="function">
    <text evidence="1">Broad specificity carboxypetidase that releases amino acids sequentially from the C-terminus, including neutral, aromatic, polar and basic residues.</text>
</comment>
<dbReference type="Pfam" id="PF02074">
    <property type="entry name" value="Peptidase_M32"/>
    <property type="match status" value="1"/>
</dbReference>
<feature type="active site" description="Proton donor/acceptor" evidence="3">
    <location>
        <position position="265"/>
    </location>
</feature>
<dbReference type="AlphaFoldDB" id="A0A553IHD8"/>
<comment type="caution">
    <text evidence="4">The sequence shown here is derived from an EMBL/GenBank/DDBJ whole genome shotgun (WGS) entry which is preliminary data.</text>
</comment>
<keyword evidence="1" id="KW-0378">Hydrolase</keyword>
<protein>
    <recommendedName>
        <fullName evidence="1">Metal-dependent carboxypeptidase</fullName>
        <ecNumber evidence="1">3.4.17.19</ecNumber>
    </recommendedName>
</protein>
<keyword evidence="1 2" id="KW-0479">Metal-binding</keyword>
<dbReference type="SUPFAM" id="SSF55486">
    <property type="entry name" value="Metalloproteases ('zincins'), catalytic domain"/>
    <property type="match status" value="1"/>
</dbReference>
<evidence type="ECO:0000256" key="3">
    <source>
        <dbReference type="PIRSR" id="PIRSR006615-2"/>
    </source>
</evidence>
<feature type="binding site" evidence="2">
    <location>
        <position position="294"/>
    </location>
    <ligand>
        <name>Zn(2+)</name>
        <dbReference type="ChEBI" id="CHEBI:29105"/>
        <note>catalytic</note>
    </ligand>
</feature>
<keyword evidence="2" id="KW-0862">Zinc</keyword>
<dbReference type="GO" id="GO:0004181">
    <property type="term" value="F:metallocarboxypeptidase activity"/>
    <property type="evidence" value="ECO:0007669"/>
    <property type="project" value="UniProtKB-UniRule"/>
</dbReference>
<keyword evidence="1" id="KW-0482">Metalloprotease</keyword>
<comment type="cofactor">
    <cofactor evidence="2">
        <name>Zn(2+)</name>
        <dbReference type="ChEBI" id="CHEBI:29105"/>
    </cofactor>
    <text evidence="2">Binds 1 zinc ion per subunit.</text>
</comment>
<dbReference type="PROSITE" id="PS52034">
    <property type="entry name" value="PEPTIDASE_M32"/>
    <property type="match status" value="1"/>
</dbReference>
<name>A0A553IHD8_ACHLA</name>
<reference evidence="4 5" key="1">
    <citation type="submission" date="2019-07" db="EMBL/GenBank/DDBJ databases">
        <title>Genome sequence of Acholeplasma laidlawii strain with increased resistance to erythromycin.</title>
        <authorList>
            <person name="Medvedeva E.S."/>
            <person name="Baranova N.B."/>
            <person name="Siniagina M.N."/>
            <person name="Mouzykantov A."/>
            <person name="Chernova O.A."/>
            <person name="Chernov V.M."/>
        </authorList>
    </citation>
    <scope>NUCLEOTIDE SEQUENCE [LARGE SCALE GENOMIC DNA]</scope>
    <source>
        <strain evidence="4 5">PG8REry</strain>
    </source>
</reference>
<evidence type="ECO:0000313" key="5">
    <source>
        <dbReference type="Proteomes" id="UP000315938"/>
    </source>
</evidence>
<sequence length="495" mass="58551">MQTYIDTYKNMRKRLNAYGYSMWVLEWDLETDHPTGAVDYRAEQIEVLSNEIYALETDKKYNKAIDYLYENIDKLDDLLKREIKKVQKELRLIKKMPKEEYIDYQVLLSKSTSIWSKARENDDFEMFLPILEKIVAYQRKIVRYLQTPELKGYDVLLDLYEEGMTTKEYDVFFEDLRNELVPFVLTATSGKKPLSRKLTKNLFPLYKQKQFNMYLTDVFKFDLTHGVLRTSAHPFTSNFSSFDVRITTRYIENSIESAIFSTIHEMGHGIYEQNINPELKDTNLATGSSMGIHESQSRMYENMIGRSYAFWEAHFDHLKEIFDKELKNVTLLEFYQYINRAERSLVRTEADELTYPLHIMVRYEIEKLLISGKLKAKDVAKRWKRLYQQYVGVRPKDDKDGVLQDIHWAAGSFGYFPTYALGSAYAAQIYYAMNKDFNVENAISDNKIEKINAWLKEHIHQYGQSKSPKELMLLATGEPFNSKYYIEYLKRKFSS</sequence>
<organism evidence="4 5">
    <name type="scientific">Acholeplasma laidlawii</name>
    <dbReference type="NCBI Taxonomy" id="2148"/>
    <lineage>
        <taxon>Bacteria</taxon>
        <taxon>Bacillati</taxon>
        <taxon>Mycoplasmatota</taxon>
        <taxon>Mollicutes</taxon>
        <taxon>Acholeplasmatales</taxon>
        <taxon>Acholeplasmataceae</taxon>
        <taxon>Acholeplasma</taxon>
    </lineage>
</organism>
<accession>A0A553IHD8</accession>
<dbReference type="PANTHER" id="PTHR34217:SF1">
    <property type="entry name" value="CARBOXYPEPTIDASE 1"/>
    <property type="match status" value="1"/>
</dbReference>
<dbReference type="GO" id="GO:0006508">
    <property type="term" value="P:proteolysis"/>
    <property type="evidence" value="ECO:0007669"/>
    <property type="project" value="UniProtKB-UniRule"/>
</dbReference>
<dbReference type="Gene3D" id="1.10.1370.30">
    <property type="match status" value="1"/>
</dbReference>
<dbReference type="CDD" id="cd06460">
    <property type="entry name" value="M32_Taq"/>
    <property type="match status" value="1"/>
</dbReference>
<proteinExistence type="inferred from homology"/>
<keyword evidence="1" id="KW-0645">Protease</keyword>
<dbReference type="Proteomes" id="UP000315938">
    <property type="component" value="Unassembled WGS sequence"/>
</dbReference>
<keyword evidence="1 4" id="KW-0121">Carboxypeptidase</keyword>
<feature type="binding site" evidence="2">
    <location>
        <position position="264"/>
    </location>
    <ligand>
        <name>Zn(2+)</name>
        <dbReference type="ChEBI" id="CHEBI:29105"/>
        <note>catalytic</note>
    </ligand>
</feature>
<dbReference type="GO" id="GO:0046872">
    <property type="term" value="F:metal ion binding"/>
    <property type="evidence" value="ECO:0007669"/>
    <property type="project" value="UniProtKB-KW"/>
</dbReference>
<evidence type="ECO:0000256" key="2">
    <source>
        <dbReference type="PIRSR" id="PIRSR006615-1"/>
    </source>
</evidence>
<dbReference type="EC" id="3.4.17.19" evidence="1"/>
<dbReference type="PRINTS" id="PR00998">
    <property type="entry name" value="CRBOXYPTASET"/>
</dbReference>
<dbReference type="PANTHER" id="PTHR34217">
    <property type="entry name" value="METAL-DEPENDENT CARBOXYPEPTIDASE"/>
    <property type="match status" value="1"/>
</dbReference>
<dbReference type="RefSeq" id="WP_064211904.1">
    <property type="nucleotide sequence ID" value="NZ_JACAOE010000001.1"/>
</dbReference>